<accession>A0ABV0V6U3</accession>
<proteinExistence type="predicted"/>
<keyword evidence="2" id="KW-1185">Reference proteome</keyword>
<evidence type="ECO:0000313" key="2">
    <source>
        <dbReference type="Proteomes" id="UP001482620"/>
    </source>
</evidence>
<dbReference type="EMBL" id="JAHRIQ010096559">
    <property type="protein sequence ID" value="MEQ2253080.1"/>
    <property type="molecule type" value="Genomic_DNA"/>
</dbReference>
<gene>
    <name evidence="1" type="ORF">ILYODFUR_028403</name>
</gene>
<organism evidence="1 2">
    <name type="scientific">Ilyodon furcidens</name>
    <name type="common">goldbreast splitfin</name>
    <dbReference type="NCBI Taxonomy" id="33524"/>
    <lineage>
        <taxon>Eukaryota</taxon>
        <taxon>Metazoa</taxon>
        <taxon>Chordata</taxon>
        <taxon>Craniata</taxon>
        <taxon>Vertebrata</taxon>
        <taxon>Euteleostomi</taxon>
        <taxon>Actinopterygii</taxon>
        <taxon>Neopterygii</taxon>
        <taxon>Teleostei</taxon>
        <taxon>Neoteleostei</taxon>
        <taxon>Acanthomorphata</taxon>
        <taxon>Ovalentaria</taxon>
        <taxon>Atherinomorphae</taxon>
        <taxon>Cyprinodontiformes</taxon>
        <taxon>Goodeidae</taxon>
        <taxon>Ilyodon</taxon>
    </lineage>
</organism>
<comment type="caution">
    <text evidence="1">The sequence shown here is derived from an EMBL/GenBank/DDBJ whole genome shotgun (WGS) entry which is preliminary data.</text>
</comment>
<evidence type="ECO:0000313" key="1">
    <source>
        <dbReference type="EMBL" id="MEQ2253080.1"/>
    </source>
</evidence>
<protein>
    <submittedName>
        <fullName evidence="1">Uncharacterized protein</fullName>
    </submittedName>
</protein>
<dbReference type="Proteomes" id="UP001482620">
    <property type="component" value="Unassembled WGS sequence"/>
</dbReference>
<reference evidence="1 2" key="1">
    <citation type="submission" date="2021-06" db="EMBL/GenBank/DDBJ databases">
        <authorList>
            <person name="Palmer J.M."/>
        </authorList>
    </citation>
    <scope>NUCLEOTIDE SEQUENCE [LARGE SCALE GENOMIC DNA]</scope>
    <source>
        <strain evidence="2">if_2019</strain>
        <tissue evidence="1">Muscle</tissue>
    </source>
</reference>
<name>A0ABV0V6U3_9TELE</name>
<sequence>MLMFTFTDGNTMDFIHLDRLGMSISCSLDLSIQAGYQSSSLSLHQRIHSDLGVWMRCDRQVLPQSCGSSGAINFTKSLLQICKPKELLSSAPDFIFPETLSVLQLIFASHQREPAITNKQSYLSTSASVTLLTFSRRIHLNLQCTD</sequence>